<evidence type="ECO:0000313" key="3">
    <source>
        <dbReference type="Proteomes" id="UP000718281"/>
    </source>
</evidence>
<protein>
    <submittedName>
        <fullName evidence="1">DNA methyltransferase</fullName>
    </submittedName>
</protein>
<dbReference type="InterPro" id="IPR025247">
    <property type="entry name" value="EcoRI-like_methylase"/>
</dbReference>
<dbReference type="EMBL" id="JADIXZ010000006">
    <property type="protein sequence ID" value="MBK6302029.1"/>
    <property type="molecule type" value="Genomic_DNA"/>
</dbReference>
<evidence type="ECO:0000313" key="1">
    <source>
        <dbReference type="EMBL" id="MBK6302029.1"/>
    </source>
</evidence>
<dbReference type="Proteomes" id="UP000718281">
    <property type="component" value="Unassembled WGS sequence"/>
</dbReference>
<dbReference type="AlphaFoldDB" id="A0A935CEL6"/>
<keyword evidence="1" id="KW-0489">Methyltransferase</keyword>
<accession>A0A935CEL6</accession>
<reference evidence="1 3" key="1">
    <citation type="submission" date="2020-10" db="EMBL/GenBank/DDBJ databases">
        <title>Connecting structure to function with the recovery of over 1000 high-quality activated sludge metagenome-assembled genomes encoding full-length rRNA genes using long-read sequencing.</title>
        <authorList>
            <person name="Singleton C.M."/>
            <person name="Petriglieri F."/>
            <person name="Kristensen J.M."/>
            <person name="Kirkegaard R.H."/>
            <person name="Michaelsen T.Y."/>
            <person name="Andersen M.H."/>
            <person name="Karst S.M."/>
            <person name="Dueholm M.S."/>
            <person name="Nielsen P.H."/>
            <person name="Albertsen M."/>
        </authorList>
    </citation>
    <scope>NUCLEOTIDE SEQUENCE [LARGE SCALE GENOMIC DNA]</scope>
    <source>
        <strain evidence="1">AalE_18-Q3-R2-46_BAT3C.188</strain>
        <strain evidence="2">Ribe_18-Q3-R11-54_MAXAC.001</strain>
    </source>
</reference>
<proteinExistence type="predicted"/>
<dbReference type="GO" id="GO:0008168">
    <property type="term" value="F:methyltransferase activity"/>
    <property type="evidence" value="ECO:0007669"/>
    <property type="project" value="UniProtKB-KW"/>
</dbReference>
<dbReference type="Pfam" id="PF13651">
    <property type="entry name" value="EcoRI_methylase"/>
    <property type="match status" value="1"/>
</dbReference>
<sequence length="394" mass="44521">MAGNTNLTAAREARNDEFYTQWADIEREMNAYLEYDPEVFRGKTILLPCDDPEWSNFSKFFALHFTNFGLAKLISTSYAPASNAGGAFYTPTLFDDPKFDEIKDSTHGKIFTLLPEDISGDGRVDIDDLQWDYLEGDGDFRSAEVTALLDEADMVITNPPFSQFTSFVSWLMEGDVQFAVIGNSNAATYNEIFPQIQANRLWKGATGNSTDLVFRVPVGAEVKDADREKAARMGYVSDESVTYTRLGNACWFTNIDHGRRHRPIQLMSEADNIKFSRHKAVRGVGYRRYDNYDAVEVPFLDAIPSDHEGMLGVPITFLDKYNPEQFEILGTLESSDPDNVGRTRWYSAQDQKGAYLRRFGKEGTIPLNMSGVIDDVKVFKRILIRHRNPAPKKG</sequence>
<dbReference type="Proteomes" id="UP000886632">
    <property type="component" value="Unassembled WGS sequence"/>
</dbReference>
<name>A0A935CEL6_9MICO</name>
<organism evidence="1 3">
    <name type="scientific">Candidatus Phosphoribacter hodrii</name>
    <dbReference type="NCBI Taxonomy" id="2953743"/>
    <lineage>
        <taxon>Bacteria</taxon>
        <taxon>Bacillati</taxon>
        <taxon>Actinomycetota</taxon>
        <taxon>Actinomycetes</taxon>
        <taxon>Micrococcales</taxon>
        <taxon>Dermatophilaceae</taxon>
        <taxon>Candidatus Phosphoribacter</taxon>
    </lineage>
</organism>
<evidence type="ECO:0000313" key="2">
    <source>
        <dbReference type="EMBL" id="MBL0003599.1"/>
    </source>
</evidence>
<gene>
    <name evidence="1" type="ORF">IPF40_13665</name>
    <name evidence="2" type="ORF">IPP00_06305</name>
</gene>
<keyword evidence="1" id="KW-0808">Transferase</keyword>
<comment type="caution">
    <text evidence="1">The sequence shown here is derived from an EMBL/GenBank/DDBJ whole genome shotgun (WGS) entry which is preliminary data.</text>
</comment>
<dbReference type="EMBL" id="JADKGK010000014">
    <property type="protein sequence ID" value="MBL0003599.1"/>
    <property type="molecule type" value="Genomic_DNA"/>
</dbReference>
<dbReference type="GO" id="GO:0032259">
    <property type="term" value="P:methylation"/>
    <property type="evidence" value="ECO:0007669"/>
    <property type="project" value="UniProtKB-KW"/>
</dbReference>